<reference evidence="1 2" key="1">
    <citation type="journal article" date="2020" name="Cell">
        <title>Large-Scale Comparative Analyses of Tick Genomes Elucidate Their Genetic Diversity and Vector Capacities.</title>
        <authorList>
            <consortium name="Tick Genome and Microbiome Consortium (TIGMIC)"/>
            <person name="Jia N."/>
            <person name="Wang J."/>
            <person name="Shi W."/>
            <person name="Du L."/>
            <person name="Sun Y."/>
            <person name="Zhan W."/>
            <person name="Jiang J.F."/>
            <person name="Wang Q."/>
            <person name="Zhang B."/>
            <person name="Ji P."/>
            <person name="Bell-Sakyi L."/>
            <person name="Cui X.M."/>
            <person name="Yuan T.T."/>
            <person name="Jiang B.G."/>
            <person name="Yang W.F."/>
            <person name="Lam T.T."/>
            <person name="Chang Q.C."/>
            <person name="Ding S.J."/>
            <person name="Wang X.J."/>
            <person name="Zhu J.G."/>
            <person name="Ruan X.D."/>
            <person name="Zhao L."/>
            <person name="Wei J.T."/>
            <person name="Ye R.Z."/>
            <person name="Que T.C."/>
            <person name="Du C.H."/>
            <person name="Zhou Y.H."/>
            <person name="Cheng J.X."/>
            <person name="Dai P.F."/>
            <person name="Guo W.B."/>
            <person name="Han X.H."/>
            <person name="Huang E.J."/>
            <person name="Li L.F."/>
            <person name="Wei W."/>
            <person name="Gao Y.C."/>
            <person name="Liu J.Z."/>
            <person name="Shao H.Z."/>
            <person name="Wang X."/>
            <person name="Wang C.C."/>
            <person name="Yang T.C."/>
            <person name="Huo Q.B."/>
            <person name="Li W."/>
            <person name="Chen H.Y."/>
            <person name="Chen S.E."/>
            <person name="Zhou L.G."/>
            <person name="Ni X.B."/>
            <person name="Tian J.H."/>
            <person name="Sheng Y."/>
            <person name="Liu T."/>
            <person name="Pan Y.S."/>
            <person name="Xia L.Y."/>
            <person name="Li J."/>
            <person name="Zhao F."/>
            <person name="Cao W.C."/>
        </authorList>
    </citation>
    <scope>NUCLEOTIDE SEQUENCE [LARGE SCALE GENOMIC DNA]</scope>
    <source>
        <strain evidence="1">Iper-2018</strain>
    </source>
</reference>
<evidence type="ECO:0000313" key="2">
    <source>
        <dbReference type="Proteomes" id="UP000805193"/>
    </source>
</evidence>
<comment type="caution">
    <text evidence="1">The sequence shown here is derived from an EMBL/GenBank/DDBJ whole genome shotgun (WGS) entry which is preliminary data.</text>
</comment>
<keyword evidence="2" id="KW-1185">Reference proteome</keyword>
<name>A0AC60QK48_IXOPE</name>
<proteinExistence type="predicted"/>
<gene>
    <name evidence="1" type="ORF">HPB47_019996</name>
</gene>
<evidence type="ECO:0000313" key="1">
    <source>
        <dbReference type="EMBL" id="KAG0433357.1"/>
    </source>
</evidence>
<dbReference type="Proteomes" id="UP000805193">
    <property type="component" value="Unassembled WGS sequence"/>
</dbReference>
<dbReference type="EMBL" id="JABSTQ010009066">
    <property type="protein sequence ID" value="KAG0433357.1"/>
    <property type="molecule type" value="Genomic_DNA"/>
</dbReference>
<organism evidence="1 2">
    <name type="scientific">Ixodes persulcatus</name>
    <name type="common">Taiga tick</name>
    <dbReference type="NCBI Taxonomy" id="34615"/>
    <lineage>
        <taxon>Eukaryota</taxon>
        <taxon>Metazoa</taxon>
        <taxon>Ecdysozoa</taxon>
        <taxon>Arthropoda</taxon>
        <taxon>Chelicerata</taxon>
        <taxon>Arachnida</taxon>
        <taxon>Acari</taxon>
        <taxon>Parasitiformes</taxon>
        <taxon>Ixodida</taxon>
        <taxon>Ixodoidea</taxon>
        <taxon>Ixodidae</taxon>
        <taxon>Ixodinae</taxon>
        <taxon>Ixodes</taxon>
    </lineage>
</organism>
<sequence>MVVKNICCIGAGYVGGPTCSIIAYKCPSIKVVVTDKSVDRIKQWNSDKLPIYEAWCLRLKQVRKAKNRIQGKRSDRAKTTVLLVCIRCSRTSRQTALAHERGRAADLQYVESAARSIAEKAQSPKIVVEKSTVPVKAAESISRILKANIMQGVKFQVLSNPEFLAEGSAVTDLLHPDRILIGGEQTPEGLAAIEELCSVYRHWIPAEKIITMNTWSSELSKLAANAFLAQRISSINAVSAICELTGADVSEVAHAIGSDSRIGPKFLQASIGFGGSCFQKDVLNLVYLCECLKLPEVANYWYQVVEMNDFQRTRFAQRIIERLFNTVAGKKIAVLGFAFKKNTGDTRESPAIYVCKHLLEEGAFLNIYDPKVPKQQIIEDLTSRAQDDGVLSQLEISQDPYTATQDTHAVVICTEWDEFKVLDYKKIYDSMLKPPFLFDGRRIVDVAKLEEIGFQVEAIGQKTARYGPNRLFANNMPGAMARFPQTSENFRHYLLVGVPLTLFVMCLLSRKQRKEAQRRFFAWAYSKYYAQHNAKILAPYKRELFADMRQAVSHDPTLRSEGVIRVVEIGVGTGTNLEYYPPGCKLVSVEPNPYFEKLFKENRSAFPDVDVERFVLGCAEDMSDIPSASVDCVVSTLVLCSVQDMGLTIREIKRILVDGGSFYYVEHIGYKEGTWSHTLQRAIQPLWSVVSDGCHLTRDVPMYVEFIGFREIYENVYYPSGLPYLVRPTLVGKAVK</sequence>
<protein>
    <submittedName>
        <fullName evidence="1">Uncharacterized protein</fullName>
    </submittedName>
</protein>
<accession>A0AC60QK48</accession>